<dbReference type="NCBIfam" id="TIGR01179">
    <property type="entry name" value="galE"/>
    <property type="match status" value="1"/>
</dbReference>
<evidence type="ECO:0000313" key="12">
    <source>
        <dbReference type="EMBL" id="AKU96327.1"/>
    </source>
</evidence>
<evidence type="ECO:0000256" key="8">
    <source>
        <dbReference type="ARBA" id="ARBA00023235"/>
    </source>
</evidence>
<dbReference type="STRING" id="1391654.AKJ09_02991"/>
<protein>
    <recommendedName>
        <fullName evidence="6 10">UDP-glucose 4-epimerase</fullName>
        <ecNumber evidence="5 10">5.1.3.2</ecNumber>
    </recommendedName>
</protein>
<dbReference type="InterPro" id="IPR001509">
    <property type="entry name" value="Epimerase_deHydtase"/>
</dbReference>
<sequence length="321" mass="34759">MRALVTGGAGYIGSHMVRTLLDAGHDVTVLDDLSTGHRDAVANEARFVQGDVADSSEVLALLRDAKTDAIFHFAAKSRVEESVTDPRRYFQGNLTATLGLLEATLDAKVGAFVLSSTAAVYGTPDEVPIDEEHPKRPVNPYGETKLAIERALEAYGRAYGLRWSSLRYFNAAGAYHQVGLGERHSPETHLLPIILDVARGKRPAINVYGTTWPTPDGTCIRDYIHVRDLCDAHLGAVDFLRKGGESGAFNLGTGRGHSVREVIDAARRVTGHAIPVVEAPTRAGDPAILVAKVERAARILGFQAKRSNLEEIVADAWAFMR</sequence>
<dbReference type="PATRIC" id="fig|1391654.3.peg.3026"/>
<dbReference type="SUPFAM" id="SSF51735">
    <property type="entry name" value="NAD(P)-binding Rossmann-fold domains"/>
    <property type="match status" value="1"/>
</dbReference>
<dbReference type="Pfam" id="PF01370">
    <property type="entry name" value="Epimerase"/>
    <property type="match status" value="1"/>
</dbReference>
<feature type="domain" description="NAD-dependent epimerase/dehydratase" evidence="11">
    <location>
        <begin position="3"/>
        <end position="252"/>
    </location>
</feature>
<accession>A0A0K1PS34</accession>
<dbReference type="GO" id="GO:0033499">
    <property type="term" value="P:galactose catabolic process via UDP-galactose, Leloir pathway"/>
    <property type="evidence" value="ECO:0007669"/>
    <property type="project" value="TreeGrafter"/>
</dbReference>
<proteinExistence type="inferred from homology"/>
<dbReference type="EC" id="5.1.3.2" evidence="5 10"/>
<dbReference type="Gene3D" id="3.40.50.720">
    <property type="entry name" value="NAD(P)-binding Rossmann-like Domain"/>
    <property type="match status" value="1"/>
</dbReference>
<dbReference type="InterPro" id="IPR005886">
    <property type="entry name" value="UDP_G4E"/>
</dbReference>
<evidence type="ECO:0000256" key="10">
    <source>
        <dbReference type="RuleBase" id="RU366046"/>
    </source>
</evidence>
<keyword evidence="9 10" id="KW-0119">Carbohydrate metabolism</keyword>
<keyword evidence="7 10" id="KW-0520">NAD</keyword>
<comment type="cofactor">
    <cofactor evidence="2 10">
        <name>NAD(+)</name>
        <dbReference type="ChEBI" id="CHEBI:57540"/>
    </cofactor>
</comment>
<evidence type="ECO:0000256" key="2">
    <source>
        <dbReference type="ARBA" id="ARBA00001911"/>
    </source>
</evidence>
<dbReference type="KEGG" id="llu:AKJ09_02991"/>
<comment type="similarity">
    <text evidence="4 10">Belongs to the NAD(P)-dependent epimerase/dehydratase family.</text>
</comment>
<keyword evidence="13" id="KW-1185">Reference proteome</keyword>
<dbReference type="RefSeq" id="WP_146647636.1">
    <property type="nucleotide sequence ID" value="NZ_CP012333.1"/>
</dbReference>
<dbReference type="Gene3D" id="3.90.25.10">
    <property type="entry name" value="UDP-galactose 4-epimerase, domain 1"/>
    <property type="match status" value="1"/>
</dbReference>
<dbReference type="AlphaFoldDB" id="A0A0K1PS34"/>
<dbReference type="Proteomes" id="UP000064967">
    <property type="component" value="Chromosome"/>
</dbReference>
<dbReference type="PANTHER" id="PTHR43725">
    <property type="entry name" value="UDP-GLUCOSE 4-EPIMERASE"/>
    <property type="match status" value="1"/>
</dbReference>
<comment type="pathway">
    <text evidence="3 10">Carbohydrate metabolism; galactose metabolism.</text>
</comment>
<gene>
    <name evidence="12" type="ORF">AKJ09_02991</name>
</gene>
<comment type="catalytic activity">
    <reaction evidence="1 10">
        <text>UDP-alpha-D-glucose = UDP-alpha-D-galactose</text>
        <dbReference type="Rhea" id="RHEA:22168"/>
        <dbReference type="ChEBI" id="CHEBI:58885"/>
        <dbReference type="ChEBI" id="CHEBI:66914"/>
        <dbReference type="EC" id="5.1.3.2"/>
    </reaction>
</comment>
<reference evidence="12 13" key="1">
    <citation type="submission" date="2015-08" db="EMBL/GenBank/DDBJ databases">
        <authorList>
            <person name="Babu N.S."/>
            <person name="Beckwith C.J."/>
            <person name="Beseler K.G."/>
            <person name="Brison A."/>
            <person name="Carone J.V."/>
            <person name="Caskin T.P."/>
            <person name="Diamond M."/>
            <person name="Durham M.E."/>
            <person name="Foxe J.M."/>
            <person name="Go M."/>
            <person name="Henderson B.A."/>
            <person name="Jones I.B."/>
            <person name="McGettigan J.A."/>
            <person name="Micheletti S.J."/>
            <person name="Nasrallah M.E."/>
            <person name="Ortiz D."/>
            <person name="Piller C.R."/>
            <person name="Privatt S.R."/>
            <person name="Schneider S.L."/>
            <person name="Sharp S."/>
            <person name="Smith T.C."/>
            <person name="Stanton J.D."/>
            <person name="Ullery H.E."/>
            <person name="Wilson R.J."/>
            <person name="Serrano M.G."/>
            <person name="Buck G."/>
            <person name="Lee V."/>
            <person name="Wang Y."/>
            <person name="Carvalho R."/>
            <person name="Voegtly L."/>
            <person name="Shi R."/>
            <person name="Duckworth R."/>
            <person name="Johnson A."/>
            <person name="Loviza R."/>
            <person name="Walstead R."/>
            <person name="Shah Z."/>
            <person name="Kiflezghi M."/>
            <person name="Wade K."/>
            <person name="Ball S.L."/>
            <person name="Bradley K.W."/>
            <person name="Asai D.J."/>
            <person name="Bowman C.A."/>
            <person name="Russell D.A."/>
            <person name="Pope W.H."/>
            <person name="Jacobs-Sera D."/>
            <person name="Hendrix R.W."/>
            <person name="Hatfull G.F."/>
        </authorList>
    </citation>
    <scope>NUCLEOTIDE SEQUENCE [LARGE SCALE GENOMIC DNA]</scope>
    <source>
        <strain evidence="12 13">DSM 27648</strain>
    </source>
</reference>
<dbReference type="EMBL" id="CP012333">
    <property type="protein sequence ID" value="AKU96327.1"/>
    <property type="molecule type" value="Genomic_DNA"/>
</dbReference>
<dbReference type="CDD" id="cd05247">
    <property type="entry name" value="UDP_G4E_1_SDR_e"/>
    <property type="match status" value="1"/>
</dbReference>
<dbReference type="PANTHER" id="PTHR43725:SF53">
    <property type="entry name" value="UDP-ARABINOSE 4-EPIMERASE 1"/>
    <property type="match status" value="1"/>
</dbReference>
<keyword evidence="8 10" id="KW-0413">Isomerase</keyword>
<organism evidence="12 13">
    <name type="scientific">Labilithrix luteola</name>
    <dbReference type="NCBI Taxonomy" id="1391654"/>
    <lineage>
        <taxon>Bacteria</taxon>
        <taxon>Pseudomonadati</taxon>
        <taxon>Myxococcota</taxon>
        <taxon>Polyangia</taxon>
        <taxon>Polyangiales</taxon>
        <taxon>Labilitrichaceae</taxon>
        <taxon>Labilithrix</taxon>
    </lineage>
</organism>
<evidence type="ECO:0000256" key="4">
    <source>
        <dbReference type="ARBA" id="ARBA00007637"/>
    </source>
</evidence>
<dbReference type="OrthoDB" id="9801785at2"/>
<dbReference type="GO" id="GO:0003978">
    <property type="term" value="F:UDP-glucose 4-epimerase activity"/>
    <property type="evidence" value="ECO:0007669"/>
    <property type="project" value="UniProtKB-UniRule"/>
</dbReference>
<evidence type="ECO:0000313" key="13">
    <source>
        <dbReference type="Proteomes" id="UP000064967"/>
    </source>
</evidence>
<evidence type="ECO:0000256" key="9">
    <source>
        <dbReference type="ARBA" id="ARBA00023277"/>
    </source>
</evidence>
<dbReference type="UniPathway" id="UPA00214"/>
<comment type="subunit">
    <text evidence="10">Homodimer.</text>
</comment>
<evidence type="ECO:0000256" key="5">
    <source>
        <dbReference type="ARBA" id="ARBA00013189"/>
    </source>
</evidence>
<evidence type="ECO:0000256" key="3">
    <source>
        <dbReference type="ARBA" id="ARBA00004947"/>
    </source>
</evidence>
<dbReference type="InterPro" id="IPR036291">
    <property type="entry name" value="NAD(P)-bd_dom_sf"/>
</dbReference>
<evidence type="ECO:0000256" key="6">
    <source>
        <dbReference type="ARBA" id="ARBA00018569"/>
    </source>
</evidence>
<evidence type="ECO:0000259" key="11">
    <source>
        <dbReference type="Pfam" id="PF01370"/>
    </source>
</evidence>
<evidence type="ECO:0000256" key="1">
    <source>
        <dbReference type="ARBA" id="ARBA00000083"/>
    </source>
</evidence>
<name>A0A0K1PS34_9BACT</name>
<evidence type="ECO:0000256" key="7">
    <source>
        <dbReference type="ARBA" id="ARBA00023027"/>
    </source>
</evidence>